<dbReference type="GO" id="GO:0005524">
    <property type="term" value="F:ATP binding"/>
    <property type="evidence" value="ECO:0007669"/>
    <property type="project" value="UniProtKB-KW"/>
</dbReference>
<dbReference type="SMART" id="SM00382">
    <property type="entry name" value="AAA"/>
    <property type="match status" value="1"/>
</dbReference>
<feature type="transmembrane region" description="Helical" evidence="7">
    <location>
        <begin position="277"/>
        <end position="308"/>
    </location>
</feature>
<dbReference type="InterPro" id="IPR036640">
    <property type="entry name" value="ABC1_TM_sf"/>
</dbReference>
<evidence type="ECO:0000256" key="4">
    <source>
        <dbReference type="ARBA" id="ARBA00022840"/>
    </source>
</evidence>
<dbReference type="GO" id="GO:0140359">
    <property type="term" value="F:ABC-type transporter activity"/>
    <property type="evidence" value="ECO:0007669"/>
    <property type="project" value="InterPro"/>
</dbReference>
<protein>
    <submittedName>
        <fullName evidence="10">ATP-binding cassette, subfamily B, MsbA</fullName>
    </submittedName>
</protein>
<dbReference type="PROSITE" id="PS50929">
    <property type="entry name" value="ABC_TM1F"/>
    <property type="match status" value="1"/>
</dbReference>
<evidence type="ECO:0000259" key="9">
    <source>
        <dbReference type="PROSITE" id="PS50929"/>
    </source>
</evidence>
<dbReference type="InterPro" id="IPR039421">
    <property type="entry name" value="Type_1_exporter"/>
</dbReference>
<dbReference type="SUPFAM" id="SSF90123">
    <property type="entry name" value="ABC transporter transmembrane region"/>
    <property type="match status" value="1"/>
</dbReference>
<evidence type="ECO:0000256" key="7">
    <source>
        <dbReference type="SAM" id="Phobius"/>
    </source>
</evidence>
<reference evidence="11" key="1">
    <citation type="submission" date="2016-10" db="EMBL/GenBank/DDBJ databases">
        <authorList>
            <person name="Varghese N."/>
            <person name="Submissions S."/>
        </authorList>
    </citation>
    <scope>NUCLEOTIDE SEQUENCE [LARGE SCALE GENOMIC DNA]</scope>
    <source>
        <strain evidence="11">DSM 17298</strain>
    </source>
</reference>
<keyword evidence="3" id="KW-0547">Nucleotide-binding</keyword>
<dbReference type="RefSeq" id="WP_103922849.1">
    <property type="nucleotide sequence ID" value="NZ_FNVR01000001.1"/>
</dbReference>
<keyword evidence="2 7" id="KW-0812">Transmembrane</keyword>
<dbReference type="Gene3D" id="3.40.50.300">
    <property type="entry name" value="P-loop containing nucleotide triphosphate hydrolases"/>
    <property type="match status" value="1"/>
</dbReference>
<dbReference type="Pfam" id="PF00005">
    <property type="entry name" value="ABC_tran"/>
    <property type="match status" value="1"/>
</dbReference>
<dbReference type="SUPFAM" id="SSF52540">
    <property type="entry name" value="P-loop containing nucleoside triphosphate hydrolases"/>
    <property type="match status" value="1"/>
</dbReference>
<dbReference type="Pfam" id="PF00664">
    <property type="entry name" value="ABC_membrane"/>
    <property type="match status" value="1"/>
</dbReference>
<proteinExistence type="predicted"/>
<feature type="transmembrane region" description="Helical" evidence="7">
    <location>
        <begin position="186"/>
        <end position="205"/>
    </location>
</feature>
<name>A0A1H5RTP1_9BACT</name>
<evidence type="ECO:0000313" key="11">
    <source>
        <dbReference type="Proteomes" id="UP000236736"/>
    </source>
</evidence>
<evidence type="ECO:0000256" key="1">
    <source>
        <dbReference type="ARBA" id="ARBA00004651"/>
    </source>
</evidence>
<dbReference type="Proteomes" id="UP000236736">
    <property type="component" value="Unassembled WGS sequence"/>
</dbReference>
<dbReference type="PANTHER" id="PTHR24221">
    <property type="entry name" value="ATP-BINDING CASSETTE SUB-FAMILY B"/>
    <property type="match status" value="1"/>
</dbReference>
<comment type="subcellular location">
    <subcellularLocation>
        <location evidence="1">Cell membrane</location>
        <topology evidence="1">Multi-pass membrane protein</topology>
    </subcellularLocation>
</comment>
<evidence type="ECO:0000256" key="5">
    <source>
        <dbReference type="ARBA" id="ARBA00022989"/>
    </source>
</evidence>
<dbReference type="GO" id="GO:0005886">
    <property type="term" value="C:plasma membrane"/>
    <property type="evidence" value="ECO:0007669"/>
    <property type="project" value="UniProtKB-SubCell"/>
</dbReference>
<dbReference type="GO" id="GO:0034040">
    <property type="term" value="F:ATPase-coupled lipid transmembrane transporter activity"/>
    <property type="evidence" value="ECO:0007669"/>
    <property type="project" value="TreeGrafter"/>
</dbReference>
<dbReference type="PANTHER" id="PTHR24221:SF653">
    <property type="entry name" value="TRANSPORT ATP-BINDING PROTEIN CYDC"/>
    <property type="match status" value="1"/>
</dbReference>
<feature type="domain" description="ABC transmembrane type-1" evidence="9">
    <location>
        <begin position="26"/>
        <end position="323"/>
    </location>
</feature>
<feature type="transmembrane region" description="Helical" evidence="7">
    <location>
        <begin position="159"/>
        <end position="180"/>
    </location>
</feature>
<dbReference type="InterPro" id="IPR003593">
    <property type="entry name" value="AAA+_ATPase"/>
</dbReference>
<dbReference type="InterPro" id="IPR027417">
    <property type="entry name" value="P-loop_NTPase"/>
</dbReference>
<evidence type="ECO:0000256" key="2">
    <source>
        <dbReference type="ARBA" id="ARBA00022692"/>
    </source>
</evidence>
<dbReference type="PROSITE" id="PS50893">
    <property type="entry name" value="ABC_TRANSPORTER_2"/>
    <property type="match status" value="1"/>
</dbReference>
<dbReference type="InterPro" id="IPR003439">
    <property type="entry name" value="ABC_transporter-like_ATP-bd"/>
</dbReference>
<keyword evidence="6 7" id="KW-0472">Membrane</keyword>
<dbReference type="Gene3D" id="1.20.1560.10">
    <property type="entry name" value="ABC transporter type 1, transmembrane domain"/>
    <property type="match status" value="1"/>
</dbReference>
<sequence>MGLKKVVKKNFKYFAYFFGYLRYKILVLILLSVLVGVLDGFGLALFIPLFEVAVDPELNSTSESLGEFAFLLDFLANWGIGITLGNILIFMTFLFLVKGFFKFLDSYFKVSLQIAFVKKLRFQMLDGLGQVSYQHFVGLDAGRIQNTLSGEVYKVTGAFISYFNTLQHAVLLFVYTGMAFISDWKFALLVSFGGFLSNLVFKILFKKTEVASINISAKGHLFQSFLIQAVQHFKYLKATSYFGKYKNKLVNQIHDIENLQKRIGFYNSLLNGLREPFILVIVVVVIIIQINFFGGTLSSILLSLMFFYRALNYVISIQSSWQMFISQFGGIVATTEMISMFDGGKEDEKVYDDFTGIGEISLQGVGFKFKDGIEILKDIWVTIQPKEAIAFVGPSGSGKTTLVNLIVGLLEPTAGILKVNQTDRSKINLNDLRKKVGYITQEPVIFNDTIFNNVTFWAEKNPQNLEKFEMAIRLANLNEFINNLELREDTPLGDNGVRASGGQKQRISIARELFKEVEIIVFDEATSALDSDSEKVIQENINSLQGRYTLLLIAHRLSTIKNVNRIYLVKEGEISASGDFDTLVRDDVYFSRMVKLQEF</sequence>
<dbReference type="OrthoDB" id="1111069at2"/>
<dbReference type="EMBL" id="FNVR01000001">
    <property type="protein sequence ID" value="SEF41692.1"/>
    <property type="molecule type" value="Genomic_DNA"/>
</dbReference>
<dbReference type="AlphaFoldDB" id="A0A1H5RTP1"/>
<evidence type="ECO:0000313" key="10">
    <source>
        <dbReference type="EMBL" id="SEF41692.1"/>
    </source>
</evidence>
<feature type="domain" description="ABC transporter" evidence="8">
    <location>
        <begin position="360"/>
        <end position="596"/>
    </location>
</feature>
<keyword evidence="11" id="KW-1185">Reference proteome</keyword>
<keyword evidence="4 10" id="KW-0067">ATP-binding</keyword>
<keyword evidence="5 7" id="KW-1133">Transmembrane helix</keyword>
<dbReference type="GO" id="GO:0016887">
    <property type="term" value="F:ATP hydrolysis activity"/>
    <property type="evidence" value="ECO:0007669"/>
    <property type="project" value="InterPro"/>
</dbReference>
<accession>A0A1H5RTP1</accession>
<feature type="transmembrane region" description="Helical" evidence="7">
    <location>
        <begin position="70"/>
        <end position="97"/>
    </location>
</feature>
<evidence type="ECO:0000259" key="8">
    <source>
        <dbReference type="PROSITE" id="PS50893"/>
    </source>
</evidence>
<gene>
    <name evidence="10" type="ORF">SAMN03080598_00110</name>
</gene>
<dbReference type="STRING" id="1120964.GCA_001313265_00127"/>
<feature type="transmembrane region" description="Helical" evidence="7">
    <location>
        <begin position="21"/>
        <end position="50"/>
    </location>
</feature>
<evidence type="ECO:0000256" key="3">
    <source>
        <dbReference type="ARBA" id="ARBA00022741"/>
    </source>
</evidence>
<organism evidence="10 11">
    <name type="scientific">Algoriphagus boritolerans DSM 17298 = JCM 18970</name>
    <dbReference type="NCBI Taxonomy" id="1120964"/>
    <lineage>
        <taxon>Bacteria</taxon>
        <taxon>Pseudomonadati</taxon>
        <taxon>Bacteroidota</taxon>
        <taxon>Cytophagia</taxon>
        <taxon>Cytophagales</taxon>
        <taxon>Cyclobacteriaceae</taxon>
        <taxon>Algoriphagus</taxon>
    </lineage>
</organism>
<evidence type="ECO:0000256" key="6">
    <source>
        <dbReference type="ARBA" id="ARBA00023136"/>
    </source>
</evidence>
<dbReference type="InterPro" id="IPR011527">
    <property type="entry name" value="ABC1_TM_dom"/>
</dbReference>